<protein>
    <recommendedName>
        <fullName evidence="3">Helix-hairpin-helix domain-containing protein</fullName>
    </recommendedName>
</protein>
<dbReference type="SUPFAM" id="SSF47781">
    <property type="entry name" value="RuvA domain 2-like"/>
    <property type="match status" value="1"/>
</dbReference>
<dbReference type="EMBL" id="JAPFQN010000001">
    <property type="protein sequence ID" value="MCX2742425.1"/>
    <property type="molecule type" value="Genomic_DNA"/>
</dbReference>
<dbReference type="Proteomes" id="UP001209885">
    <property type="component" value="Unassembled WGS sequence"/>
</dbReference>
<dbReference type="RefSeq" id="WP_266054660.1">
    <property type="nucleotide sequence ID" value="NZ_JAPFQN010000001.1"/>
</dbReference>
<evidence type="ECO:0000313" key="2">
    <source>
        <dbReference type="Proteomes" id="UP001209885"/>
    </source>
</evidence>
<keyword evidence="2" id="KW-1185">Reference proteome</keyword>
<proteinExistence type="predicted"/>
<evidence type="ECO:0000313" key="1">
    <source>
        <dbReference type="EMBL" id="MCX2742425.1"/>
    </source>
</evidence>
<reference evidence="1 2" key="1">
    <citation type="submission" date="2022-11" db="EMBL/GenBank/DDBJ databases">
        <title>The characterization of three novel Bacteroidetes species and genomic analysis of their roles in tidal elemental geochemical cycles.</title>
        <authorList>
            <person name="Ma K."/>
        </authorList>
    </citation>
    <scope>NUCLEOTIDE SEQUENCE [LARGE SCALE GENOMIC DNA]</scope>
    <source>
        <strain evidence="1 2">M17</strain>
    </source>
</reference>
<evidence type="ECO:0008006" key="3">
    <source>
        <dbReference type="Google" id="ProtNLM"/>
    </source>
</evidence>
<organism evidence="1 2">
    <name type="scientific">Mangrovivirga halotolerans</name>
    <dbReference type="NCBI Taxonomy" id="2993936"/>
    <lineage>
        <taxon>Bacteria</taxon>
        <taxon>Pseudomonadati</taxon>
        <taxon>Bacteroidota</taxon>
        <taxon>Cytophagia</taxon>
        <taxon>Cytophagales</taxon>
        <taxon>Mangrovivirgaceae</taxon>
        <taxon>Mangrovivirga</taxon>
    </lineage>
</organism>
<comment type="caution">
    <text evidence="1">The sequence shown here is derived from an EMBL/GenBank/DDBJ whole genome shotgun (WGS) entry which is preliminary data.</text>
</comment>
<gene>
    <name evidence="1" type="ORF">OO013_01035</name>
</gene>
<sequence length="637" mass="73944">MKGQFIVILFLFINFINYAQETDLESIIWFYQNQNPDVQLDIEDLTQILKDLRNNPVDINNASKEDLLKIPFLTLNEIIALKEHIEKFGDIYLIEELHMIKGLSKEKIKYLRPLIYINTIQPTKSHFEITNRSAFDAKYNDLKTRTGIDYHRKNYSINLKFEKDAGEQFFIEGKNQMIYPEYFGGNIQFNKKKTTLIIGDFKPGFGQGTRFNNAFFSSLGSFPVHNQIRVQRNVRPYGGFDEFHYLRGIAINREIKPGLTATGFLSYKSVDARINNDTIITLYRSGIHRSESEKLNRKTAKLFNSGMIMKKSLGENGYIAFISDFNHWSDIFDASNSINAPYRSQLHFGLAHQYTYKNKTFFGEISYLPFQQNFSTNQGILIAINKSWDYLIQLRYTTPYYFSLFGNGIGARANPAGEKGIYQAITFKESKSLSAILYFDIRKLTTISRFLPLPALNEELGSKILLKHSPFSSLQLVVAYESQQGPDQVKDKKSRYRIRKTNLKSALKGRMNISENLKWDLQFQYRKATNSNKSYAYGYSQRLLFKINQLSGTLGTSLGISKNNRGVYFYENGFYNSFPYVNLGAGKTSRHFLTLRYKIQHFIFSGKYSSYRNYDRLPLDKSQTFNEFEILISYQTK</sequence>
<accession>A0ABT3RLI8</accession>
<name>A0ABT3RLI8_9BACT</name>
<dbReference type="InterPro" id="IPR010994">
    <property type="entry name" value="RuvA_2-like"/>
</dbReference>